<evidence type="ECO:0000313" key="4">
    <source>
        <dbReference type="Proteomes" id="UP000054107"/>
    </source>
</evidence>
<dbReference type="AlphaFoldDB" id="A0A0B7NRL4"/>
<accession>A0A0B7NRL4</accession>
<dbReference type="PANTHER" id="PTHR14270">
    <property type="entry name" value="NONSENSE-MEDIATED MRNA DECAY FACTOR SMG9"/>
    <property type="match status" value="1"/>
</dbReference>
<protein>
    <recommendedName>
        <fullName evidence="5">G domain-containing protein</fullName>
    </recommendedName>
</protein>
<keyword evidence="2" id="KW-0866">Nonsense-mediated mRNA decay</keyword>
<evidence type="ECO:0000313" key="3">
    <source>
        <dbReference type="EMBL" id="CEP17634.1"/>
    </source>
</evidence>
<sequence length="355" mass="41014">MSDRRYRDRNRRERSEQTAYSFTPTITNNDNTVTQAIKTEDVPGISTKYLSIPFLRRPNKFNTDAILKNLTDYPGHFVIGIIGKQGVGKSTILSHFTEDPQHAFPSQNTEQFLYQGHKTDGIDMYITPERAILLDTEPIQSWTILDNVLRNGSLGGIHPDLWLEMESLYDIIFMMSVCNIILVVNDGPEIDVDVLRLIQRAEMLKFCIPDFPLLVGQHDMHHYPDVVFVCNKCHVSDFTWRNYTDLQAILTSFFEKSQLKTRGLVSLGDVLPLYKTDQNEEPNLFFLPQQDDIDSLQDLISALRDQVVAGPRRPGKKGQVSEKDWFRNAMKTYEVVRKSEYIMEYLQVVRKLRDS</sequence>
<organism evidence="3 4">
    <name type="scientific">Parasitella parasitica</name>
    <dbReference type="NCBI Taxonomy" id="35722"/>
    <lineage>
        <taxon>Eukaryota</taxon>
        <taxon>Fungi</taxon>
        <taxon>Fungi incertae sedis</taxon>
        <taxon>Mucoromycota</taxon>
        <taxon>Mucoromycotina</taxon>
        <taxon>Mucoromycetes</taxon>
        <taxon>Mucorales</taxon>
        <taxon>Mucorineae</taxon>
        <taxon>Mucoraceae</taxon>
        <taxon>Parasitella</taxon>
    </lineage>
</organism>
<evidence type="ECO:0008006" key="5">
    <source>
        <dbReference type="Google" id="ProtNLM"/>
    </source>
</evidence>
<dbReference type="EMBL" id="LN733710">
    <property type="protein sequence ID" value="CEP17634.1"/>
    <property type="molecule type" value="Genomic_DNA"/>
</dbReference>
<dbReference type="InterPro" id="IPR027417">
    <property type="entry name" value="P-loop_NTPase"/>
</dbReference>
<comment type="similarity">
    <text evidence="1">Belongs to the SMG9 family.</text>
</comment>
<name>A0A0B7NRL4_9FUNG</name>
<gene>
    <name evidence="3" type="primary">PARPA_11932.1 scaffold 44722</name>
</gene>
<proteinExistence type="inferred from homology"/>
<dbReference type="GO" id="GO:0000184">
    <property type="term" value="P:nuclear-transcribed mRNA catabolic process, nonsense-mediated decay"/>
    <property type="evidence" value="ECO:0007669"/>
    <property type="project" value="UniProtKB-KW"/>
</dbReference>
<evidence type="ECO:0000256" key="1">
    <source>
        <dbReference type="ARBA" id="ARBA00007712"/>
    </source>
</evidence>
<keyword evidence="4" id="KW-1185">Reference proteome</keyword>
<dbReference type="InterPro" id="IPR039177">
    <property type="entry name" value="SMG9"/>
</dbReference>
<dbReference type="STRING" id="35722.A0A0B7NRL4"/>
<dbReference type="Proteomes" id="UP000054107">
    <property type="component" value="Unassembled WGS sequence"/>
</dbReference>
<dbReference type="SUPFAM" id="SSF52540">
    <property type="entry name" value="P-loop containing nucleoside triphosphate hydrolases"/>
    <property type="match status" value="1"/>
</dbReference>
<dbReference type="PANTHER" id="PTHR14270:SF0">
    <property type="entry name" value="NONSENSE-MEDIATED MRNA DECAY FACTOR SMG9"/>
    <property type="match status" value="1"/>
</dbReference>
<dbReference type="Gene3D" id="3.40.50.300">
    <property type="entry name" value="P-loop containing nucleotide triphosphate hydrolases"/>
    <property type="match status" value="1"/>
</dbReference>
<evidence type="ECO:0000256" key="2">
    <source>
        <dbReference type="ARBA" id="ARBA00023161"/>
    </source>
</evidence>
<dbReference type="OrthoDB" id="79514at2759"/>
<reference evidence="3 4" key="1">
    <citation type="submission" date="2014-09" db="EMBL/GenBank/DDBJ databases">
        <authorList>
            <person name="Ellenberger Sabrina"/>
        </authorList>
    </citation>
    <scope>NUCLEOTIDE SEQUENCE [LARGE SCALE GENOMIC DNA]</scope>
    <source>
        <strain evidence="3 4">CBS 412.66</strain>
    </source>
</reference>